<evidence type="ECO:0000259" key="4">
    <source>
        <dbReference type="PROSITE" id="PS50893"/>
    </source>
</evidence>
<evidence type="ECO:0000256" key="3">
    <source>
        <dbReference type="ARBA" id="ARBA00022840"/>
    </source>
</evidence>
<dbReference type="GO" id="GO:0005524">
    <property type="term" value="F:ATP binding"/>
    <property type="evidence" value="ECO:0007669"/>
    <property type="project" value="UniProtKB-KW"/>
</dbReference>
<dbReference type="PANTHER" id="PTHR42788">
    <property type="entry name" value="TAURINE IMPORT ATP-BINDING PROTEIN-RELATED"/>
    <property type="match status" value="1"/>
</dbReference>
<dbReference type="SMART" id="SM00382">
    <property type="entry name" value="AAA"/>
    <property type="match status" value="1"/>
</dbReference>
<dbReference type="EMBL" id="CVTD020000008">
    <property type="protein sequence ID" value="CRZ33609.1"/>
    <property type="molecule type" value="Genomic_DNA"/>
</dbReference>
<evidence type="ECO:0000256" key="1">
    <source>
        <dbReference type="ARBA" id="ARBA00022448"/>
    </source>
</evidence>
<dbReference type="PANTHER" id="PTHR42788:SF21">
    <property type="entry name" value="ABC TRANSPORTER ATP-BINDING PROTEIN"/>
    <property type="match status" value="1"/>
</dbReference>
<dbReference type="CDD" id="cd03293">
    <property type="entry name" value="ABC_NrtD_SsuB_transporters"/>
    <property type="match status" value="1"/>
</dbReference>
<dbReference type="Pfam" id="PF00005">
    <property type="entry name" value="ABC_tran"/>
    <property type="match status" value="1"/>
</dbReference>
<organism evidence="5 6">
    <name type="scientific">Herbinix hemicellulosilytica</name>
    <dbReference type="NCBI Taxonomy" id="1564487"/>
    <lineage>
        <taxon>Bacteria</taxon>
        <taxon>Bacillati</taxon>
        <taxon>Bacillota</taxon>
        <taxon>Clostridia</taxon>
        <taxon>Lachnospirales</taxon>
        <taxon>Lachnospiraceae</taxon>
        <taxon>Herbinix</taxon>
    </lineage>
</organism>
<gene>
    <name evidence="5" type="primary">ytlC</name>
    <name evidence="5" type="ORF">HHT355_0403</name>
</gene>
<evidence type="ECO:0000313" key="5">
    <source>
        <dbReference type="EMBL" id="CRZ33609.1"/>
    </source>
</evidence>
<dbReference type="Gene3D" id="3.40.50.300">
    <property type="entry name" value="P-loop containing nucleotide triphosphate hydrolases"/>
    <property type="match status" value="1"/>
</dbReference>
<dbReference type="InterPro" id="IPR027417">
    <property type="entry name" value="P-loop_NTPase"/>
</dbReference>
<dbReference type="GO" id="GO:0016887">
    <property type="term" value="F:ATP hydrolysis activity"/>
    <property type="evidence" value="ECO:0007669"/>
    <property type="project" value="InterPro"/>
</dbReference>
<dbReference type="InterPro" id="IPR050166">
    <property type="entry name" value="ABC_transporter_ATP-bind"/>
</dbReference>
<feature type="domain" description="ABC transporter" evidence="4">
    <location>
        <begin position="5"/>
        <end position="236"/>
    </location>
</feature>
<dbReference type="InterPro" id="IPR003593">
    <property type="entry name" value="AAA+_ATPase"/>
</dbReference>
<dbReference type="InterPro" id="IPR003439">
    <property type="entry name" value="ABC_transporter-like_ATP-bd"/>
</dbReference>
<dbReference type="Proteomes" id="UP000236497">
    <property type="component" value="Unassembled WGS sequence"/>
</dbReference>
<protein>
    <submittedName>
        <fullName evidence="5">Putative ABC transporter ATP-binding protein YtlC</fullName>
        <ecNumber evidence="5">3.6.3.-</ecNumber>
    </submittedName>
</protein>
<dbReference type="PROSITE" id="PS50893">
    <property type="entry name" value="ABC_TRANSPORTER_2"/>
    <property type="match status" value="1"/>
</dbReference>
<keyword evidence="1" id="KW-0813">Transport</keyword>
<evidence type="ECO:0000256" key="2">
    <source>
        <dbReference type="ARBA" id="ARBA00022741"/>
    </source>
</evidence>
<proteinExistence type="predicted"/>
<keyword evidence="6" id="KW-1185">Reference proteome</keyword>
<keyword evidence="2" id="KW-0547">Nucleotide-binding</keyword>
<dbReference type="PROSITE" id="PS00211">
    <property type="entry name" value="ABC_TRANSPORTER_1"/>
    <property type="match status" value="1"/>
</dbReference>
<dbReference type="InterPro" id="IPR017871">
    <property type="entry name" value="ABC_transporter-like_CS"/>
</dbReference>
<evidence type="ECO:0000313" key="6">
    <source>
        <dbReference type="Proteomes" id="UP000236497"/>
    </source>
</evidence>
<dbReference type="EC" id="3.6.3.-" evidence="5"/>
<name>A0A0H5SDY4_HERHM</name>
<dbReference type="RefSeq" id="WP_103201778.1">
    <property type="nucleotide sequence ID" value="NZ_CVTD020000008.1"/>
</dbReference>
<accession>A0A0H5SDY4</accession>
<dbReference type="OrthoDB" id="9801958at2"/>
<keyword evidence="3 5" id="KW-0067">ATP-binding</keyword>
<dbReference type="SUPFAM" id="SSF52540">
    <property type="entry name" value="P-loop containing nucleoside triphosphate hydrolases"/>
    <property type="match status" value="1"/>
</dbReference>
<keyword evidence="5" id="KW-0378">Hydrolase</keyword>
<dbReference type="AlphaFoldDB" id="A0A0H5SDY4"/>
<sequence length="258" mass="29069">MSELLKIDHLSYTYHSLEGETQALFDVSFSVYDGEFLCVVGPSGCGKSTLLSLIAGLLTPSSGSIYINGKDIKSSGKNIGYMLQKDHLLDWRNTLKNVTLGLEIQNKLTENSYIQINDMLNTYGLITFKNSYPSELSGGMRQRAALIRTLLLEPDILLLDEPFSALDYQTRLEVADDIWGIIRKEKKTAIMITHDISEAISMSDRVVVLSKRPGTVKNIFEIKLSVPDRTPFTARSAPEFKDYFNLIWKELTCDEQKN</sequence>
<reference evidence="5 6" key="1">
    <citation type="submission" date="2015-06" db="EMBL/GenBank/DDBJ databases">
        <authorList>
            <person name="Wibberg Daniel"/>
        </authorList>
    </citation>
    <scope>NUCLEOTIDE SEQUENCE [LARGE SCALE GENOMIC DNA]</scope>
    <source>
        <strain evidence="5 6">T3/55T</strain>
    </source>
</reference>